<feature type="transmembrane region" description="Helical" evidence="1">
    <location>
        <begin position="82"/>
        <end position="98"/>
    </location>
</feature>
<proteinExistence type="predicted"/>
<evidence type="ECO:0000313" key="3">
    <source>
        <dbReference type="Proteomes" id="UP000011723"/>
    </source>
</evidence>
<feature type="transmembrane region" description="Helical" evidence="1">
    <location>
        <begin position="262"/>
        <end position="283"/>
    </location>
</feature>
<dbReference type="AlphaFoldDB" id="M1NW17"/>
<dbReference type="HOGENOM" id="CLU_851824_0_0_11"/>
<dbReference type="STRING" id="1121362.A605_13380"/>
<dbReference type="EMBL" id="CP003697">
    <property type="protein sequence ID" value="AGF73672.1"/>
    <property type="molecule type" value="Genomic_DNA"/>
</dbReference>
<name>M1NW17_9CORY</name>
<accession>M1NW17</accession>
<keyword evidence="1" id="KW-0812">Transmembrane</keyword>
<dbReference type="OrthoDB" id="4427135at2"/>
<dbReference type="eggNOG" id="ENOG5031IXP">
    <property type="taxonomic scope" value="Bacteria"/>
</dbReference>
<evidence type="ECO:0000313" key="2">
    <source>
        <dbReference type="EMBL" id="AGF73672.1"/>
    </source>
</evidence>
<feature type="transmembrane region" description="Helical" evidence="1">
    <location>
        <begin position="43"/>
        <end position="61"/>
    </location>
</feature>
<protein>
    <submittedName>
        <fullName evidence="2">Uncharacterized protein</fullName>
    </submittedName>
</protein>
<sequence>MNRTTHEVALFRQLALNPNNVIMLVIGVVMALMATTADSGWQHWFFTLLVVSYLLICRPNFSDYRALNLSRSQWVRHKRLMVVLYAAVLLATVTLVEILTPEALAWPVTSGVVAATGWQLLCRPRPSDSWAGNVTARDTDEEAAILKWLPPTPVNQILRGMQLRIWAATWFSFLVVVLLISLVTGYFGELMWMQGTTVIIVMGLFVSGPLMKVIGTSLDEWVAFGGTRHTWARETALLGLTGPVVVAIFSPIFVLLPGLDQAAEAITILFSVALLLPILVILLELSDRNRIWWVSLPFTAVAFVAVALRIRENIGNPGFLLLLVLLYLAFALALPSITRRHVVFTAGLRGWLGLTLGERNR</sequence>
<dbReference type="Proteomes" id="UP000011723">
    <property type="component" value="Chromosome"/>
</dbReference>
<feature type="transmembrane region" description="Helical" evidence="1">
    <location>
        <begin position="314"/>
        <end position="334"/>
    </location>
</feature>
<feature type="transmembrane region" description="Helical" evidence="1">
    <location>
        <begin position="21"/>
        <end position="37"/>
    </location>
</feature>
<organism evidence="2 3">
    <name type="scientific">Corynebacterium halotolerans YIM 70093 = DSM 44683</name>
    <dbReference type="NCBI Taxonomy" id="1121362"/>
    <lineage>
        <taxon>Bacteria</taxon>
        <taxon>Bacillati</taxon>
        <taxon>Actinomycetota</taxon>
        <taxon>Actinomycetes</taxon>
        <taxon>Mycobacteriales</taxon>
        <taxon>Corynebacteriaceae</taxon>
        <taxon>Corynebacterium</taxon>
    </lineage>
</organism>
<keyword evidence="1" id="KW-0472">Membrane</keyword>
<dbReference type="PATRIC" id="fig|1121362.3.peg.2721"/>
<feature type="transmembrane region" description="Helical" evidence="1">
    <location>
        <begin position="104"/>
        <end position="121"/>
    </location>
</feature>
<keyword evidence="3" id="KW-1185">Reference proteome</keyword>
<keyword evidence="1" id="KW-1133">Transmembrane helix</keyword>
<dbReference type="KEGG" id="chn:A605_13380"/>
<gene>
    <name evidence="2" type="ORF">A605_13380</name>
</gene>
<reference evidence="2 3" key="1">
    <citation type="journal article" date="2012" name="Stand. Genomic Sci.">
        <title>Genome sequence of the halotolerant bacterium Corynebacterium halotolerans type strain YIM 70093(T) (= DSM 44683(T)).</title>
        <authorList>
            <person name="Ruckert C."/>
            <person name="Albersmeier A."/>
            <person name="Al-Dilaimi A."/>
            <person name="Niehaus K."/>
            <person name="Szczepanowski R."/>
            <person name="Kalinowski J."/>
        </authorList>
    </citation>
    <scope>NUCLEOTIDE SEQUENCE [LARGE SCALE GENOMIC DNA]</scope>
    <source>
        <strain evidence="2">YIM 70093</strain>
    </source>
</reference>
<dbReference type="RefSeq" id="WP_015402086.1">
    <property type="nucleotide sequence ID" value="NC_020302.1"/>
</dbReference>
<feature type="transmembrane region" description="Helical" evidence="1">
    <location>
        <begin position="193"/>
        <end position="214"/>
    </location>
</feature>
<feature type="transmembrane region" description="Helical" evidence="1">
    <location>
        <begin position="290"/>
        <end position="308"/>
    </location>
</feature>
<evidence type="ECO:0000256" key="1">
    <source>
        <dbReference type="SAM" id="Phobius"/>
    </source>
</evidence>
<feature type="transmembrane region" description="Helical" evidence="1">
    <location>
        <begin position="165"/>
        <end position="187"/>
    </location>
</feature>
<feature type="transmembrane region" description="Helical" evidence="1">
    <location>
        <begin position="235"/>
        <end position="256"/>
    </location>
</feature>